<evidence type="ECO:0000313" key="5">
    <source>
        <dbReference type="EMBL" id="MBB6122225.1"/>
    </source>
</evidence>
<dbReference type="AlphaFoldDB" id="A0A841J0M4"/>
<dbReference type="EMBL" id="JACHJO010000018">
    <property type="protein sequence ID" value="MBB6122225.1"/>
    <property type="molecule type" value="Genomic_DNA"/>
</dbReference>
<dbReference type="Proteomes" id="UP000536604">
    <property type="component" value="Unassembled WGS sequence"/>
</dbReference>
<gene>
    <name evidence="5" type="ORF">FHS13_004214</name>
</gene>
<dbReference type="InterPro" id="IPR029050">
    <property type="entry name" value="Immunoprotect_excell_Ig-like"/>
</dbReference>
<feature type="domain" description="DUF4352" evidence="4">
    <location>
        <begin position="96"/>
        <end position="204"/>
    </location>
</feature>
<feature type="compositionally biased region" description="Low complexity" evidence="2">
    <location>
        <begin position="14"/>
        <end position="39"/>
    </location>
</feature>
<evidence type="ECO:0000313" key="6">
    <source>
        <dbReference type="Proteomes" id="UP000536604"/>
    </source>
</evidence>
<comment type="caution">
    <text evidence="5">The sequence shown here is derived from an EMBL/GenBank/DDBJ whole genome shotgun (WGS) entry which is preliminary data.</text>
</comment>
<feature type="region of interest" description="Disordered" evidence="2">
    <location>
        <begin position="1"/>
        <end position="40"/>
    </location>
</feature>
<keyword evidence="3" id="KW-1133">Transmembrane helix</keyword>
<evidence type="ECO:0000256" key="2">
    <source>
        <dbReference type="SAM" id="MobiDB-lite"/>
    </source>
</evidence>
<feature type="transmembrane region" description="Helical" evidence="3">
    <location>
        <begin position="48"/>
        <end position="72"/>
    </location>
</feature>
<protein>
    <recommendedName>
        <fullName evidence="4">DUF4352 domain-containing protein</fullName>
    </recommendedName>
</protein>
<accession>A0A841J0M4</accession>
<name>A0A841J0M4_9ACTN</name>
<reference evidence="5 6" key="1">
    <citation type="submission" date="2020-08" db="EMBL/GenBank/DDBJ databases">
        <title>Genomic Encyclopedia of Type Strains, Phase III (KMG-III): the genomes of soil and plant-associated and newly described type strains.</title>
        <authorList>
            <person name="Whitman W."/>
        </authorList>
    </citation>
    <scope>NUCLEOTIDE SEQUENCE [LARGE SCALE GENOMIC DNA]</scope>
    <source>
        <strain evidence="5 6">CECT 8712</strain>
    </source>
</reference>
<proteinExistence type="predicted"/>
<dbReference type="Pfam" id="PF11611">
    <property type="entry name" value="DUF4352"/>
    <property type="match status" value="1"/>
</dbReference>
<keyword evidence="3" id="KW-0472">Membrane</keyword>
<feature type="region of interest" description="Disordered" evidence="2">
    <location>
        <begin position="76"/>
        <end position="97"/>
    </location>
</feature>
<keyword evidence="3" id="KW-0812">Transmembrane</keyword>
<dbReference type="InterPro" id="IPR029051">
    <property type="entry name" value="DUF4352"/>
</dbReference>
<keyword evidence="6" id="KW-1185">Reference proteome</keyword>
<dbReference type="Gene3D" id="2.60.40.1240">
    <property type="match status" value="1"/>
</dbReference>
<keyword evidence="1" id="KW-0732">Signal</keyword>
<dbReference type="RefSeq" id="WP_343065110.1">
    <property type="nucleotide sequence ID" value="NZ_JACHJO010000018.1"/>
</dbReference>
<organism evidence="5 6">
    <name type="scientific">Nocardiopsis algeriensis</name>
    <dbReference type="NCBI Taxonomy" id="1478215"/>
    <lineage>
        <taxon>Bacteria</taxon>
        <taxon>Bacillati</taxon>
        <taxon>Actinomycetota</taxon>
        <taxon>Actinomycetes</taxon>
        <taxon>Streptosporangiales</taxon>
        <taxon>Nocardiopsidaceae</taxon>
        <taxon>Nocardiopsis</taxon>
    </lineage>
</organism>
<evidence type="ECO:0000259" key="4">
    <source>
        <dbReference type="Pfam" id="PF11611"/>
    </source>
</evidence>
<sequence>MNDPNRPQEPWQRPPEGQQPYGGQQYPGAPQQPWQQGQPPKKRKVWPWVLLGCGGAALIVLLLMVGCGVALFSGDPEESPGQSGGGSAEESQNSVAVGEPGNVSQWQVTVNSVGSAATYDDGVSDQQPQGEFRVVDLTVENTGQESTTFDSTAVSLVDTEGNTHSASFSGDMFLEQINPGNQLNGTAAFDVPEGTEVESVQIEDTSSFEGPLVVRVE</sequence>
<evidence type="ECO:0000256" key="3">
    <source>
        <dbReference type="SAM" id="Phobius"/>
    </source>
</evidence>
<evidence type="ECO:0000256" key="1">
    <source>
        <dbReference type="ARBA" id="ARBA00022729"/>
    </source>
</evidence>